<feature type="compositionally biased region" description="Basic and acidic residues" evidence="1">
    <location>
        <begin position="15"/>
        <end position="30"/>
    </location>
</feature>
<dbReference type="AlphaFoldDB" id="A0AA43T4A9"/>
<name>A0AA43T4A9_9BIFI</name>
<gene>
    <name evidence="2" type="ORF">OB951_06970</name>
</gene>
<feature type="region of interest" description="Disordered" evidence="1">
    <location>
        <begin position="1"/>
        <end position="45"/>
    </location>
</feature>
<evidence type="ECO:0000313" key="3">
    <source>
        <dbReference type="Proteomes" id="UP001161916"/>
    </source>
</evidence>
<dbReference type="RefSeq" id="WP_281105890.1">
    <property type="nucleotide sequence ID" value="NZ_JAOPMH010000007.1"/>
</dbReference>
<reference evidence="2" key="2">
    <citation type="journal article" date="2023" name="Gut Microbes">
        <title>Characterization of Bifidobacterium kashiwanohense that utilizes both milk- and plant-derived oligosaccharides.</title>
        <authorList>
            <person name="Orihara K."/>
            <person name="Yahagi K."/>
            <person name="Saito Y."/>
            <person name="Watanabe Y."/>
            <person name="Sasai T."/>
            <person name="Hara T."/>
            <person name="Tsukuda N."/>
            <person name="Oki K."/>
            <person name="Fujimoto J."/>
            <person name="Matsuki T."/>
        </authorList>
    </citation>
    <scope>NUCLEOTIDE SEQUENCE</scope>
    <source>
        <strain evidence="2">YIT 13062</strain>
    </source>
</reference>
<evidence type="ECO:0000313" key="2">
    <source>
        <dbReference type="EMBL" id="MDH7890330.1"/>
    </source>
</evidence>
<dbReference type="Proteomes" id="UP001161916">
    <property type="component" value="Unassembled WGS sequence"/>
</dbReference>
<feature type="region of interest" description="Disordered" evidence="1">
    <location>
        <begin position="244"/>
        <end position="268"/>
    </location>
</feature>
<organism evidence="2 3">
    <name type="scientific">Bifidobacterium catenulatum subsp. kashiwanohense</name>
    <dbReference type="NCBI Taxonomy" id="630129"/>
    <lineage>
        <taxon>Bacteria</taxon>
        <taxon>Bacillati</taxon>
        <taxon>Actinomycetota</taxon>
        <taxon>Actinomycetes</taxon>
        <taxon>Bifidobacteriales</taxon>
        <taxon>Bifidobacteriaceae</taxon>
        <taxon>Bifidobacterium</taxon>
    </lineage>
</organism>
<reference evidence="2" key="1">
    <citation type="submission" date="2022-09" db="EMBL/GenBank/DDBJ databases">
        <authorList>
            <person name="Orihara K."/>
        </authorList>
    </citation>
    <scope>NUCLEOTIDE SEQUENCE</scope>
    <source>
        <strain evidence="2">YIT 13062</strain>
    </source>
</reference>
<accession>A0AA43T4A9</accession>
<sequence>MSDVEEYFTQMAGTDADKPDATDDAKHDETMGAGQVTDAAGGLERPSFWTDDMEREFRAEVKSLFDDMVGRQQGELSVRDQCEHAYEELTATVNGKYKELTGKDLPASMARNLDQLLTQITMAPLNEPEHGPGLWAKLPQHSIATMVEARPLDLTGSPTRMDIDLMMLHTIRMGRFLTTHYTDWAQTLPPCWIRHDDVVQEVYALKCYMDLVVASPNGGLYAPTLQSLIHSTLERVKAYLASSEASNSDHRHHLSGPEERQREQARKDEYEHWFNRDGGWSEEPGFDQSWRFSTPSEGLDTVCDLMTPTRVGDVDAADDATLRNQAAQWRSEIDSLRGSYDTDHATEHLAQAAQEEETIRRVWLSYTGRERESRDRLDRAATSAAMLMRDTERSKLLSDKDRRNLNDLIGRARMILHAYGKTYLDENYKPCSIGLQDDLTARLERIVQGDPAGVFDRCERMIDQMDATFARGKEPTDDQRTA</sequence>
<protein>
    <submittedName>
        <fullName evidence="2">Uncharacterized protein</fullName>
    </submittedName>
</protein>
<feature type="compositionally biased region" description="Basic and acidic residues" evidence="1">
    <location>
        <begin position="255"/>
        <end position="268"/>
    </location>
</feature>
<dbReference type="EMBL" id="JAOPMH010000007">
    <property type="protein sequence ID" value="MDH7890330.1"/>
    <property type="molecule type" value="Genomic_DNA"/>
</dbReference>
<comment type="caution">
    <text evidence="2">The sequence shown here is derived from an EMBL/GenBank/DDBJ whole genome shotgun (WGS) entry which is preliminary data.</text>
</comment>
<proteinExistence type="predicted"/>
<evidence type="ECO:0000256" key="1">
    <source>
        <dbReference type="SAM" id="MobiDB-lite"/>
    </source>
</evidence>